<sequence>MRNPLRNVVRRPADRPTLKQRAAALKATAARVLRRPSPPDSVSAPGSPEAVTAFHVACSEFDRRTHLSDAEYERLRIGDSPLLWTSKKVRDALDGRASSSGLSRGDLQDLLVITLRRDLAMQEALRDLRLNELFACAFPSDSDEHEATPSSADFGADPQLLAMVADLLEARRKLNDPSVPDGPEADAISEQETALSIAVHRFPARSIHDMAAKLPFLREEAEDAARGWDGRRAPFEASLPGAAWAGLLRDIEHLAGVPAVVAASHEPDSIFAAITASRAAQAAMEEWVAKTNATPKLTGPDFAEEDRLNKAQYEAHDAVIATVPTTAAGRLALLEYLRWQMRLHGMTDGEPPEAGSPFWRDAYKALRAALAFEGEAVLSAPQQRETAAPRNLSKEAFDYAYALDLSNVSFTNLWRLYEAFSAAYESLWPVAAESMFDEGTAEPCCEHTPGGRIVDAEANRMGCLRDAIAGELRRRTPQTEGQRDIRLEVLIEHEMRCETKIRDKALLAELNAAWGA</sequence>
<protein>
    <submittedName>
        <fullName evidence="1">Uncharacterized protein</fullName>
    </submittedName>
</protein>
<dbReference type="AlphaFoldDB" id="A0A833J9A8"/>
<accession>A0A833J9A8</accession>
<name>A0A833J9A8_9HYPH</name>
<evidence type="ECO:0000313" key="2">
    <source>
        <dbReference type="Proteomes" id="UP000469949"/>
    </source>
</evidence>
<dbReference type="Proteomes" id="UP000469949">
    <property type="component" value="Unassembled WGS sequence"/>
</dbReference>
<comment type="caution">
    <text evidence="1">The sequence shown here is derived from an EMBL/GenBank/DDBJ whole genome shotgun (WGS) entry which is preliminary data.</text>
</comment>
<dbReference type="RefSeq" id="WP_152276454.1">
    <property type="nucleotide sequence ID" value="NZ_WEKV01000008.1"/>
</dbReference>
<organism evidence="1 2">
    <name type="scientific">Methylorubrum populi</name>
    <dbReference type="NCBI Taxonomy" id="223967"/>
    <lineage>
        <taxon>Bacteria</taxon>
        <taxon>Pseudomonadati</taxon>
        <taxon>Pseudomonadota</taxon>
        <taxon>Alphaproteobacteria</taxon>
        <taxon>Hyphomicrobiales</taxon>
        <taxon>Methylobacteriaceae</taxon>
        <taxon>Methylorubrum</taxon>
    </lineage>
</organism>
<proteinExistence type="predicted"/>
<dbReference type="EMBL" id="WEKV01000008">
    <property type="protein sequence ID" value="KAB7785997.1"/>
    <property type="molecule type" value="Genomic_DNA"/>
</dbReference>
<reference evidence="1 2" key="1">
    <citation type="submission" date="2019-10" db="EMBL/GenBank/DDBJ databases">
        <title>Draft Genome Sequence of the Caffeine Degrading Methylotroph Methylorubrum populi PINKEL.</title>
        <authorList>
            <person name="Dawson S.C."/>
            <person name="Zhang X."/>
            <person name="Wright M.E."/>
            <person name="Sharma G."/>
            <person name="Langner J.T."/>
            <person name="Ditty J.L."/>
            <person name="Subuyuj G.A."/>
        </authorList>
    </citation>
    <scope>NUCLEOTIDE SEQUENCE [LARGE SCALE GENOMIC DNA]</scope>
    <source>
        <strain evidence="1 2">Pinkel</strain>
    </source>
</reference>
<gene>
    <name evidence="1" type="ORF">F8B43_1398</name>
</gene>
<evidence type="ECO:0000313" key="1">
    <source>
        <dbReference type="EMBL" id="KAB7785997.1"/>
    </source>
</evidence>